<keyword evidence="2" id="KW-1185">Reference proteome</keyword>
<accession>A0ACB5RF65</accession>
<gene>
    <name evidence="1" type="ORF">rsdtw13_27320</name>
</gene>
<dbReference type="EMBL" id="BROD01000001">
    <property type="protein sequence ID" value="GKX67474.1"/>
    <property type="molecule type" value="Genomic_DNA"/>
</dbReference>
<evidence type="ECO:0000313" key="1">
    <source>
        <dbReference type="EMBL" id="GKX67474.1"/>
    </source>
</evidence>
<organism evidence="1 2">
    <name type="scientific">Inconstantimicrobium mannanitabidum</name>
    <dbReference type="NCBI Taxonomy" id="1604901"/>
    <lineage>
        <taxon>Bacteria</taxon>
        <taxon>Bacillati</taxon>
        <taxon>Bacillota</taxon>
        <taxon>Clostridia</taxon>
        <taxon>Eubacteriales</taxon>
        <taxon>Clostridiaceae</taxon>
        <taxon>Inconstantimicrobium</taxon>
    </lineage>
</organism>
<protein>
    <submittedName>
        <fullName evidence="1">PTS beta-glucoside transporter subunit EIIBCA</fullName>
    </submittedName>
</protein>
<reference evidence="1" key="1">
    <citation type="journal article" date="2025" name="Int. J. Syst. Evol. Microbiol.">
        <title>Inconstantimicrobium mannanitabidum sp. nov., a novel member of the family Clostridiaceae isolated from anoxic soil under the treatment of reductive soil disinfestation.</title>
        <authorList>
            <person name="Ueki A."/>
            <person name="Tonouchi A."/>
            <person name="Honma S."/>
            <person name="Kaku N."/>
            <person name="Ueki K."/>
        </authorList>
    </citation>
    <scope>NUCLEOTIDE SEQUENCE</scope>
    <source>
        <strain evidence="1">TW13</strain>
    </source>
</reference>
<sequence>MKYEKLAKDIIENVGGKENVNSLTHCVTRLRFKLKDESKANTEVLKNMDGVVTVIKSGGQYQVVIGNHVPDVYKDVVIIGGFGATSEEGEQPEEKMSAFNKFIDIISGVFTPVLGVLCATGMIKGFNALFITLKWLSPTSGTYAILNAIGDSLFYFFPIFLGYTSAKKFKGSEFIGMAIGACLVYPTLSTLTAGKPLYTLFASTMIESPIFVTFLGIPVILMTYSSSVIPIILATYVGVKIEKWFRKIIPDVVKTFLVPFCTLLIIVPLTLIVIGPIATWAGKLLGSATASIYALSPIIAGLLLGAFWQVFVIFGLHWGLVPILINNLAVLKYDPVLALMFGASFAQTGVVLAILLKTKNTKLKSLCIPAFISGIFGVTEPAIYGVTLPRKKPFIISCIGAGIGGAILGAMGSKLYMFGGMGIFGIPSYIGPAGMDTGFYGAIISIIVSFLLGFLIMFFAGFKDEQPSEGKKEEKREGALVKQETVVSPLRGEVKNLSEIQDEAFSKGLLGKGIAIVPKEGKVVAPVDGVITTFFPTGHAIGITSNSGAEILVHIGMDTVELEGKYFYPKAKQGDTIKAGQVLLEFDMEGIQKEGYSLISPIVVTNSESYQDVIRTNKNNIDYNEELLTVMI</sequence>
<dbReference type="Proteomes" id="UP001058074">
    <property type="component" value="Unassembled WGS sequence"/>
</dbReference>
<comment type="caution">
    <text evidence="1">The sequence shown here is derived from an EMBL/GenBank/DDBJ whole genome shotgun (WGS) entry which is preliminary data.</text>
</comment>
<proteinExistence type="predicted"/>
<evidence type="ECO:0000313" key="2">
    <source>
        <dbReference type="Proteomes" id="UP001058074"/>
    </source>
</evidence>
<name>A0ACB5RF65_9CLOT</name>